<evidence type="ECO:0000313" key="2">
    <source>
        <dbReference type="EMBL" id="CAE6491059.1"/>
    </source>
</evidence>
<sequence>MTVGAYGLSTHKLVYLALSQCGIQGILVALTLSFLTSKSNRPTWFKIYVVITNLLTAGQTVTHTMQAFECIDSIPPRAELVFITPVLTGLISAFVQPFFMYRCWRIYQQRILMTVPLLVLWMTSLVSAIMIGTFLLKALAHPPTGPALDIYFSNVVWSFSSLAFDAITTLSTIFYFYRIRKDLNANQGALFVVWQVLWASAAPPLILIFINIIDTYAVSGGGGLIGVIATAMMGKGNVSHLPEQSGLIRAIGKVLVLSLMVNVVGQSRIRQQFERRWATPTPGKSWMQKRPNQTGEATDWPTIHVTVHAETIELATITKLASSNAEHEKSIKSNLGVNLSSTTMASLKCDKMEACHPVPNK</sequence>
<protein>
    <submittedName>
        <fullName evidence="2">Uncharacterized protein</fullName>
    </submittedName>
</protein>
<feature type="transmembrane region" description="Helical" evidence="1">
    <location>
        <begin position="13"/>
        <end position="35"/>
    </location>
</feature>
<reference evidence="2" key="1">
    <citation type="submission" date="2021-01" db="EMBL/GenBank/DDBJ databases">
        <authorList>
            <person name="Kaushik A."/>
        </authorList>
    </citation>
    <scope>NUCLEOTIDE SEQUENCE</scope>
    <source>
        <strain evidence="2">AG1-1A</strain>
    </source>
</reference>
<dbReference type="Proteomes" id="UP000663840">
    <property type="component" value="Unassembled WGS sequence"/>
</dbReference>
<keyword evidence="1" id="KW-0472">Membrane</keyword>
<accession>A0A8H3CLU3</accession>
<feature type="transmembrane region" description="Helical" evidence="1">
    <location>
        <begin position="189"/>
        <end position="210"/>
    </location>
</feature>
<feature type="transmembrane region" description="Helical" evidence="1">
    <location>
        <begin position="246"/>
        <end position="265"/>
    </location>
</feature>
<evidence type="ECO:0000313" key="3">
    <source>
        <dbReference type="Proteomes" id="UP000663840"/>
    </source>
</evidence>
<gene>
    <name evidence="2" type="ORF">RDB_LOCUS148433</name>
</gene>
<keyword evidence="1" id="KW-1133">Transmembrane helix</keyword>
<dbReference type="EMBL" id="CAJMWR010004247">
    <property type="protein sequence ID" value="CAE6491059.1"/>
    <property type="molecule type" value="Genomic_DNA"/>
</dbReference>
<name>A0A8H3CLU3_9AGAM</name>
<feature type="transmembrane region" description="Helical" evidence="1">
    <location>
        <begin position="111"/>
        <end position="136"/>
    </location>
</feature>
<feature type="transmembrane region" description="Helical" evidence="1">
    <location>
        <begin position="80"/>
        <end position="99"/>
    </location>
</feature>
<organism evidence="2 3">
    <name type="scientific">Rhizoctonia solani</name>
    <dbReference type="NCBI Taxonomy" id="456999"/>
    <lineage>
        <taxon>Eukaryota</taxon>
        <taxon>Fungi</taxon>
        <taxon>Dikarya</taxon>
        <taxon>Basidiomycota</taxon>
        <taxon>Agaricomycotina</taxon>
        <taxon>Agaricomycetes</taxon>
        <taxon>Cantharellales</taxon>
        <taxon>Ceratobasidiaceae</taxon>
        <taxon>Rhizoctonia</taxon>
    </lineage>
</organism>
<evidence type="ECO:0000256" key="1">
    <source>
        <dbReference type="SAM" id="Phobius"/>
    </source>
</evidence>
<proteinExistence type="predicted"/>
<dbReference type="AlphaFoldDB" id="A0A8H3CLU3"/>
<feature type="transmembrane region" description="Helical" evidence="1">
    <location>
        <begin position="47"/>
        <end position="68"/>
    </location>
</feature>
<comment type="caution">
    <text evidence="2">The sequence shown here is derived from an EMBL/GenBank/DDBJ whole genome shotgun (WGS) entry which is preliminary data.</text>
</comment>
<keyword evidence="1" id="KW-0812">Transmembrane</keyword>
<feature type="transmembrane region" description="Helical" evidence="1">
    <location>
        <begin position="156"/>
        <end position="177"/>
    </location>
</feature>